<dbReference type="PANTHER" id="PTHR30481:SF3">
    <property type="entry name" value="DNA ADENINE METHYLASE"/>
    <property type="match status" value="1"/>
</dbReference>
<evidence type="ECO:0000256" key="4">
    <source>
        <dbReference type="ARBA" id="ARBA00022679"/>
    </source>
</evidence>
<gene>
    <name evidence="8" type="ORF">J8C06_07665</name>
</gene>
<proteinExistence type="inferred from homology"/>
<dbReference type="PANTHER" id="PTHR30481">
    <property type="entry name" value="DNA ADENINE METHYLASE"/>
    <property type="match status" value="1"/>
</dbReference>
<evidence type="ECO:0000256" key="7">
    <source>
        <dbReference type="RuleBase" id="RU361257"/>
    </source>
</evidence>
<evidence type="ECO:0000313" key="9">
    <source>
        <dbReference type="Proteomes" id="UP000676506"/>
    </source>
</evidence>
<protein>
    <recommendedName>
        <fullName evidence="2 7">Site-specific DNA-methyltransferase (adenine-specific)</fullName>
        <ecNumber evidence="2 7">2.1.1.72</ecNumber>
    </recommendedName>
</protein>
<organism evidence="8 9">
    <name type="scientific">Chloracidobacterium validum</name>
    <dbReference type="NCBI Taxonomy" id="2821543"/>
    <lineage>
        <taxon>Bacteria</taxon>
        <taxon>Pseudomonadati</taxon>
        <taxon>Acidobacteriota</taxon>
        <taxon>Terriglobia</taxon>
        <taxon>Terriglobales</taxon>
        <taxon>Acidobacteriaceae</taxon>
        <taxon>Chloracidobacterium</taxon>
    </lineage>
</organism>
<name>A0ABX8B5M9_9BACT</name>
<keyword evidence="5 7" id="KW-0949">S-adenosyl-L-methionine</keyword>
<dbReference type="NCBIfam" id="TIGR00571">
    <property type="entry name" value="dam"/>
    <property type="match status" value="1"/>
</dbReference>
<dbReference type="SUPFAM" id="SSF53335">
    <property type="entry name" value="S-adenosyl-L-methionine-dependent methyltransferases"/>
    <property type="match status" value="1"/>
</dbReference>
<keyword evidence="4 7" id="KW-0808">Transferase</keyword>
<evidence type="ECO:0000256" key="5">
    <source>
        <dbReference type="ARBA" id="ARBA00022691"/>
    </source>
</evidence>
<dbReference type="GO" id="GO:0009007">
    <property type="term" value="F:site-specific DNA-methyltransferase (adenine-specific) activity"/>
    <property type="evidence" value="ECO:0007669"/>
    <property type="project" value="UniProtKB-EC"/>
</dbReference>
<dbReference type="InterPro" id="IPR002052">
    <property type="entry name" value="DNA_methylase_N6_adenine_CS"/>
</dbReference>
<dbReference type="InterPro" id="IPR023095">
    <property type="entry name" value="Ade_MeTrfase_dom_2"/>
</dbReference>
<dbReference type="EC" id="2.1.1.72" evidence="2 7"/>
<evidence type="ECO:0000256" key="1">
    <source>
        <dbReference type="ARBA" id="ARBA00006594"/>
    </source>
</evidence>
<comment type="catalytic activity">
    <reaction evidence="6 7">
        <text>a 2'-deoxyadenosine in DNA + S-adenosyl-L-methionine = an N(6)-methyl-2'-deoxyadenosine in DNA + S-adenosyl-L-homocysteine + H(+)</text>
        <dbReference type="Rhea" id="RHEA:15197"/>
        <dbReference type="Rhea" id="RHEA-COMP:12418"/>
        <dbReference type="Rhea" id="RHEA-COMP:12419"/>
        <dbReference type="ChEBI" id="CHEBI:15378"/>
        <dbReference type="ChEBI" id="CHEBI:57856"/>
        <dbReference type="ChEBI" id="CHEBI:59789"/>
        <dbReference type="ChEBI" id="CHEBI:90615"/>
        <dbReference type="ChEBI" id="CHEBI:90616"/>
        <dbReference type="EC" id="2.1.1.72"/>
    </reaction>
</comment>
<dbReference type="RefSeq" id="WP_211428128.1">
    <property type="nucleotide sequence ID" value="NZ_CP072648.1"/>
</dbReference>
<dbReference type="PIRSF" id="PIRSF000398">
    <property type="entry name" value="M_m6A_EcoRV"/>
    <property type="match status" value="1"/>
</dbReference>
<dbReference type="Gene3D" id="3.40.50.150">
    <property type="entry name" value="Vaccinia Virus protein VP39"/>
    <property type="match status" value="1"/>
</dbReference>
<evidence type="ECO:0000313" key="8">
    <source>
        <dbReference type="EMBL" id="QUW02238.1"/>
    </source>
</evidence>
<reference evidence="8 9" key="1">
    <citation type="submission" date="2021-03" db="EMBL/GenBank/DDBJ databases">
        <title>Genomic and phenotypic characterization of Chloracidobacterium isolates provides evidence for multiple species.</title>
        <authorList>
            <person name="Saini M.K."/>
            <person name="Costas A.M.G."/>
            <person name="Tank M."/>
            <person name="Bryant D.A."/>
        </authorList>
    </citation>
    <scope>NUCLEOTIDE SEQUENCE [LARGE SCALE GENOMIC DNA]</scope>
    <source>
        <strain evidence="8 9">BV2-C</strain>
    </source>
</reference>
<dbReference type="PROSITE" id="PS00092">
    <property type="entry name" value="N6_MTASE"/>
    <property type="match status" value="1"/>
</dbReference>
<evidence type="ECO:0000256" key="3">
    <source>
        <dbReference type="ARBA" id="ARBA00022603"/>
    </source>
</evidence>
<keyword evidence="3 7" id="KW-0489">Methyltransferase</keyword>
<dbReference type="GO" id="GO:0032259">
    <property type="term" value="P:methylation"/>
    <property type="evidence" value="ECO:0007669"/>
    <property type="project" value="UniProtKB-KW"/>
</dbReference>
<keyword evidence="9" id="KW-1185">Reference proteome</keyword>
<sequence>MIIQGLPRTVKQVIVPPIKCQGIKTKLVKFILSNISWNGKGRWIEPFLGSGAVLFNVQPERALLNDVNPHIIRLYQMIYDGSLSPEQVRLYLTTEGKKLLSNGEDHYYLIRECFNRTRNPLDFIFLNRSCFNGVMRFNSKGEFNVPFCRKPDRFRQSYITKIVNQISQVRRIMQGKEWVFFTGDWREVLSNVDVDDFVYLDPPYIGRHTDYYQEWSEDDAEDLARVVRNLPCGFALSMWKENKYRLNQHIEFYWNGLIERTFTHFYHVGSTENLRNSMEEALLIKHGYETVLIETTKSDKPIQLEFALHEQAG</sequence>
<dbReference type="Gene3D" id="1.10.1020.10">
    <property type="entry name" value="Adenine-specific Methyltransferase, Domain 2"/>
    <property type="match status" value="1"/>
</dbReference>
<dbReference type="InterPro" id="IPR012327">
    <property type="entry name" value="MeTrfase_D12"/>
</dbReference>
<comment type="similarity">
    <text evidence="1 7">Belongs to the N(4)/N(6)-methyltransferase family.</text>
</comment>
<accession>A0ABX8B5M9</accession>
<evidence type="ECO:0000256" key="2">
    <source>
        <dbReference type="ARBA" id="ARBA00011900"/>
    </source>
</evidence>
<dbReference type="InterPro" id="IPR029063">
    <property type="entry name" value="SAM-dependent_MTases_sf"/>
</dbReference>
<dbReference type="EMBL" id="CP072648">
    <property type="protein sequence ID" value="QUW02238.1"/>
    <property type="molecule type" value="Genomic_DNA"/>
</dbReference>
<dbReference type="Proteomes" id="UP000676506">
    <property type="component" value="Chromosome 1"/>
</dbReference>
<dbReference type="InterPro" id="IPR012263">
    <property type="entry name" value="M_m6A_EcoRV"/>
</dbReference>
<dbReference type="PRINTS" id="PR00505">
    <property type="entry name" value="D12N6MTFRASE"/>
</dbReference>
<dbReference type="Pfam" id="PF02086">
    <property type="entry name" value="MethyltransfD12"/>
    <property type="match status" value="1"/>
</dbReference>
<evidence type="ECO:0000256" key="6">
    <source>
        <dbReference type="ARBA" id="ARBA00047942"/>
    </source>
</evidence>